<feature type="transmembrane region" description="Helical" evidence="6">
    <location>
        <begin position="292"/>
        <end position="319"/>
    </location>
</feature>
<dbReference type="SUPFAM" id="SSF103473">
    <property type="entry name" value="MFS general substrate transporter"/>
    <property type="match status" value="1"/>
</dbReference>
<keyword evidence="9" id="KW-1185">Reference proteome</keyword>
<keyword evidence="2" id="KW-0813">Transport</keyword>
<feature type="transmembrane region" description="Helical" evidence="6">
    <location>
        <begin position="114"/>
        <end position="135"/>
    </location>
</feature>
<dbReference type="PROSITE" id="PS50850">
    <property type="entry name" value="MFS"/>
    <property type="match status" value="1"/>
</dbReference>
<feature type="transmembrane region" description="Helical" evidence="6">
    <location>
        <begin position="355"/>
        <end position="376"/>
    </location>
</feature>
<gene>
    <name evidence="8" type="ORF">H7B67_08140</name>
</gene>
<dbReference type="PANTHER" id="PTHR42718">
    <property type="entry name" value="MAJOR FACILITATOR SUPERFAMILY MULTIDRUG TRANSPORTER MFSC"/>
    <property type="match status" value="1"/>
</dbReference>
<keyword evidence="3 6" id="KW-0812">Transmembrane</keyword>
<dbReference type="RefSeq" id="WP_185119311.1">
    <property type="nucleotide sequence ID" value="NZ_JACJVQ010000006.1"/>
</dbReference>
<protein>
    <submittedName>
        <fullName evidence="8">MFS transporter</fullName>
    </submittedName>
</protein>
<feature type="transmembrane region" description="Helical" evidence="6">
    <location>
        <begin position="265"/>
        <end position="286"/>
    </location>
</feature>
<dbReference type="GO" id="GO:0022857">
    <property type="term" value="F:transmembrane transporter activity"/>
    <property type="evidence" value="ECO:0007669"/>
    <property type="project" value="InterPro"/>
</dbReference>
<sequence length="454" mass="47906">MTTEASSATIGSLEETRVREGLLISLLGLAMILVIMNTTMFNLALPSVSAEYGLSASATSWIVTGYSIVFAISSITYSRLSDSVPIRRLLVIGLTSIGAAAVVGLFSGSFIMLLIVRLVQATGAGAAPALSLVLISRYIPQERQGKATALVMSATSLALGLGPVAGGAIVEYLGWHYLFVVTAIALLLVPLFAAVVPKERPKPASFDAWGAAYVAIGTTGLLFALTNRSFLALALGLAGVALFALRIRRAKDPFVQPALFRDRSYLIVGAVGIGAYICSFATLYLMPQMLSHLFGLSAVSAGLVIFPGSVLAMIVSRVVGRIIDGSGNRGIIRYVPPAVFVSMILFALFSHTSYVAIIFIYMILSVGFTFLTSSISNEISRLLPASRIGSGLGLFQLLQFISGAFGVAMTASALSWQKGMEESVAYSNIYWGLAVIALLAVGGSSLYLRKSGRR</sequence>
<evidence type="ECO:0000256" key="6">
    <source>
        <dbReference type="SAM" id="Phobius"/>
    </source>
</evidence>
<feature type="transmembrane region" description="Helical" evidence="6">
    <location>
        <begin position="175"/>
        <end position="196"/>
    </location>
</feature>
<organism evidence="8 9">
    <name type="scientific">Cohnella thailandensis</name>
    <dbReference type="NCBI Taxonomy" id="557557"/>
    <lineage>
        <taxon>Bacteria</taxon>
        <taxon>Bacillati</taxon>
        <taxon>Bacillota</taxon>
        <taxon>Bacilli</taxon>
        <taxon>Bacillales</taxon>
        <taxon>Paenibacillaceae</taxon>
        <taxon>Cohnella</taxon>
    </lineage>
</organism>
<feature type="transmembrane region" description="Helical" evidence="6">
    <location>
        <begin position="208"/>
        <end position="224"/>
    </location>
</feature>
<reference evidence="8 9" key="1">
    <citation type="submission" date="2020-08" db="EMBL/GenBank/DDBJ databases">
        <title>Cohnella phylogeny.</title>
        <authorList>
            <person name="Dunlap C."/>
        </authorList>
    </citation>
    <scope>NUCLEOTIDE SEQUENCE [LARGE SCALE GENOMIC DNA]</scope>
    <source>
        <strain evidence="8 9">DSM 25241</strain>
    </source>
</reference>
<evidence type="ECO:0000313" key="9">
    <source>
        <dbReference type="Proteomes" id="UP000535838"/>
    </source>
</evidence>
<evidence type="ECO:0000313" key="8">
    <source>
        <dbReference type="EMBL" id="MBB6634075.1"/>
    </source>
</evidence>
<dbReference type="Proteomes" id="UP000535838">
    <property type="component" value="Unassembled WGS sequence"/>
</dbReference>
<evidence type="ECO:0000256" key="1">
    <source>
        <dbReference type="ARBA" id="ARBA00004651"/>
    </source>
</evidence>
<evidence type="ECO:0000256" key="4">
    <source>
        <dbReference type="ARBA" id="ARBA00022989"/>
    </source>
</evidence>
<proteinExistence type="predicted"/>
<feature type="transmembrane region" description="Helical" evidence="6">
    <location>
        <begin position="429"/>
        <end position="448"/>
    </location>
</feature>
<dbReference type="PRINTS" id="PR01036">
    <property type="entry name" value="TCRTETB"/>
</dbReference>
<feature type="transmembrane region" description="Helical" evidence="6">
    <location>
        <begin position="397"/>
        <end position="417"/>
    </location>
</feature>
<dbReference type="InterPro" id="IPR036259">
    <property type="entry name" value="MFS_trans_sf"/>
</dbReference>
<feature type="transmembrane region" description="Helical" evidence="6">
    <location>
        <begin position="21"/>
        <end position="45"/>
    </location>
</feature>
<feature type="transmembrane region" description="Helical" evidence="6">
    <location>
        <begin position="147"/>
        <end position="169"/>
    </location>
</feature>
<feature type="transmembrane region" description="Helical" evidence="6">
    <location>
        <begin position="89"/>
        <end position="108"/>
    </location>
</feature>
<feature type="transmembrane region" description="Helical" evidence="6">
    <location>
        <begin position="57"/>
        <end position="77"/>
    </location>
</feature>
<dbReference type="AlphaFoldDB" id="A0A841SVH7"/>
<dbReference type="Gene3D" id="1.20.1250.20">
    <property type="entry name" value="MFS general substrate transporter like domains"/>
    <property type="match status" value="1"/>
</dbReference>
<comment type="subcellular location">
    <subcellularLocation>
        <location evidence="1">Cell membrane</location>
        <topology evidence="1">Multi-pass membrane protein</topology>
    </subcellularLocation>
</comment>
<dbReference type="Gene3D" id="1.20.1720.10">
    <property type="entry name" value="Multidrug resistance protein D"/>
    <property type="match status" value="1"/>
</dbReference>
<evidence type="ECO:0000256" key="5">
    <source>
        <dbReference type="ARBA" id="ARBA00023136"/>
    </source>
</evidence>
<feature type="transmembrane region" description="Helical" evidence="6">
    <location>
        <begin position="230"/>
        <end position="245"/>
    </location>
</feature>
<evidence type="ECO:0000256" key="2">
    <source>
        <dbReference type="ARBA" id="ARBA00022448"/>
    </source>
</evidence>
<feature type="transmembrane region" description="Helical" evidence="6">
    <location>
        <begin position="331"/>
        <end position="349"/>
    </location>
</feature>
<evidence type="ECO:0000256" key="3">
    <source>
        <dbReference type="ARBA" id="ARBA00022692"/>
    </source>
</evidence>
<name>A0A841SVH7_9BACL</name>
<keyword evidence="5 6" id="KW-0472">Membrane</keyword>
<dbReference type="PANTHER" id="PTHR42718:SF9">
    <property type="entry name" value="MAJOR FACILITATOR SUPERFAMILY MULTIDRUG TRANSPORTER MFSC"/>
    <property type="match status" value="1"/>
</dbReference>
<keyword evidence="4 6" id="KW-1133">Transmembrane helix</keyword>
<dbReference type="EMBL" id="JACJVQ010000006">
    <property type="protein sequence ID" value="MBB6634075.1"/>
    <property type="molecule type" value="Genomic_DNA"/>
</dbReference>
<comment type="caution">
    <text evidence="8">The sequence shown here is derived from an EMBL/GenBank/DDBJ whole genome shotgun (WGS) entry which is preliminary data.</text>
</comment>
<dbReference type="GO" id="GO:0005886">
    <property type="term" value="C:plasma membrane"/>
    <property type="evidence" value="ECO:0007669"/>
    <property type="project" value="UniProtKB-SubCell"/>
</dbReference>
<dbReference type="Pfam" id="PF07690">
    <property type="entry name" value="MFS_1"/>
    <property type="match status" value="1"/>
</dbReference>
<evidence type="ECO:0000259" key="7">
    <source>
        <dbReference type="PROSITE" id="PS50850"/>
    </source>
</evidence>
<dbReference type="InterPro" id="IPR011701">
    <property type="entry name" value="MFS"/>
</dbReference>
<dbReference type="InterPro" id="IPR020846">
    <property type="entry name" value="MFS_dom"/>
</dbReference>
<feature type="domain" description="Major facilitator superfamily (MFS) profile" evidence="7">
    <location>
        <begin position="23"/>
        <end position="452"/>
    </location>
</feature>
<accession>A0A841SVH7</accession>